<dbReference type="AlphaFoldDB" id="A0A6F9EBR1"/>
<gene>
    <name evidence="2" type="ORF">COOX1_2192</name>
</gene>
<evidence type="ECO:0000313" key="3">
    <source>
        <dbReference type="Proteomes" id="UP000502196"/>
    </source>
</evidence>
<name>A0A6F9EBR1_9BACL</name>
<dbReference type="EMBL" id="LR792683">
    <property type="protein sequence ID" value="CAB3393994.1"/>
    <property type="molecule type" value="Genomic_DNA"/>
</dbReference>
<organism evidence="2 3">
    <name type="scientific">Kyrpidia spormannii</name>
    <dbReference type="NCBI Taxonomy" id="2055160"/>
    <lineage>
        <taxon>Bacteria</taxon>
        <taxon>Bacillati</taxon>
        <taxon>Bacillota</taxon>
        <taxon>Bacilli</taxon>
        <taxon>Bacillales</taxon>
        <taxon>Alicyclobacillaceae</taxon>
        <taxon>Kyrpidia</taxon>
    </lineage>
</organism>
<evidence type="ECO:0000256" key="1">
    <source>
        <dbReference type="SAM" id="Phobius"/>
    </source>
</evidence>
<keyword evidence="1" id="KW-0472">Membrane</keyword>
<sequence length="74" mass="8477">MSPSTPVTLTFHRFISSQTMCTFCGLAVFVHTFMKMLPYPVSQRWLPTIDFQGKDRLFCQTSLFLTQIPTTCGH</sequence>
<proteinExistence type="predicted"/>
<evidence type="ECO:0000313" key="2">
    <source>
        <dbReference type="EMBL" id="CAB3393994.1"/>
    </source>
</evidence>
<dbReference type="Proteomes" id="UP000502196">
    <property type="component" value="Chromosome"/>
</dbReference>
<keyword evidence="1" id="KW-1133">Transmembrane helix</keyword>
<accession>A0A6F9EBR1</accession>
<protein>
    <submittedName>
        <fullName evidence="2">Uncharacterized protein</fullName>
    </submittedName>
</protein>
<keyword evidence="1" id="KW-0812">Transmembrane</keyword>
<feature type="transmembrane region" description="Helical" evidence="1">
    <location>
        <begin position="15"/>
        <end position="34"/>
    </location>
</feature>
<reference evidence="2 3" key="1">
    <citation type="submission" date="2020-04" db="EMBL/GenBank/DDBJ databases">
        <authorList>
            <person name="Hogendoorn C."/>
        </authorList>
    </citation>
    <scope>NUCLEOTIDE SEQUENCE [LARGE SCALE GENOMIC DNA]</scope>
    <source>
        <strain evidence="2">COOX1</strain>
    </source>
</reference>